<reference evidence="5 6" key="1">
    <citation type="submission" date="2021-09" db="EMBL/GenBank/DDBJ databases">
        <title>Genomic insights and catalytic innovation underlie evolution of tropane alkaloids biosynthesis.</title>
        <authorList>
            <person name="Wang Y.-J."/>
            <person name="Tian T."/>
            <person name="Huang J.-P."/>
            <person name="Huang S.-X."/>
        </authorList>
    </citation>
    <scope>NUCLEOTIDE SEQUENCE [LARGE SCALE GENOMIC DNA]</scope>
    <source>
        <strain evidence="5">KIB-2018</strain>
        <tissue evidence="5">Leaf</tissue>
    </source>
</reference>
<dbReference type="Pfam" id="PF20168">
    <property type="entry name" value="PDS5"/>
    <property type="match status" value="4"/>
</dbReference>
<dbReference type="GO" id="GO:0000785">
    <property type="term" value="C:chromatin"/>
    <property type="evidence" value="ECO:0007669"/>
    <property type="project" value="TreeGrafter"/>
</dbReference>
<dbReference type="AlphaFoldDB" id="A0AAV8TH43"/>
<dbReference type="PANTHER" id="PTHR12663:SF50">
    <property type="entry name" value="SISTER CHROMATID COHESION PROTEIN PDS5 HOMOLOG B"/>
    <property type="match status" value="1"/>
</dbReference>
<keyword evidence="2" id="KW-0227">DNA damage</keyword>
<evidence type="ECO:0000256" key="4">
    <source>
        <dbReference type="ARBA" id="ARBA00023242"/>
    </source>
</evidence>
<name>A0AAV8TH43_9ROSI</name>
<dbReference type="InterPro" id="IPR039776">
    <property type="entry name" value="Pds5"/>
</dbReference>
<keyword evidence="6" id="KW-1185">Reference proteome</keyword>
<dbReference type="PANTHER" id="PTHR12663">
    <property type="entry name" value="ANDROGEN INDUCED INHIBITOR OF PROLIFERATION AS3 / PDS5-RELATED"/>
    <property type="match status" value="1"/>
</dbReference>
<dbReference type="GO" id="GO:0006281">
    <property type="term" value="P:DNA repair"/>
    <property type="evidence" value="ECO:0007669"/>
    <property type="project" value="UniProtKB-KW"/>
</dbReference>
<evidence type="ECO:0000313" key="6">
    <source>
        <dbReference type="Proteomes" id="UP001159364"/>
    </source>
</evidence>
<dbReference type="GO" id="GO:0007064">
    <property type="term" value="P:mitotic sister chromatid cohesion"/>
    <property type="evidence" value="ECO:0007669"/>
    <property type="project" value="InterPro"/>
</dbReference>
<dbReference type="GO" id="GO:0005634">
    <property type="term" value="C:nucleus"/>
    <property type="evidence" value="ECO:0007669"/>
    <property type="project" value="UniProtKB-SubCell"/>
</dbReference>
<sequence length="795" mass="92118">MFINFFIISLIGNHSKKFFNLERILIEMIHYNFKPSKKFEQMEVMFSKGASETHDVFKLIISTFAELADISSPYFSKRAKIVETVARCKCCVIMLDIDCNDLVLEMFNTFFSVVRLKLLLLLAAPQVLLTVIPKLIQELQTDQVDVRIKAVKLVGKLFALPEQHLDSVLFSVSKIVTWPIPVEKNLLNFYIVGVEGRLLDFDDKVRTQAVVAVRDLAISNLKFFPSESYQKPLKDFGIRRFFFLRNFWFRYTAISVRKKTLKKLIELYQDYCRRCFGGHMSINHLEQIPCKVLMLCFDKDSKEFRSQNLESTLAEDLFPVFLHVEERTRHWIHLFSLFTPIHRKALNSILSQKQRFQMNMRTEEPKDPSKAEEGFLKLSEMTDSRIFNALEQLLDEQMAVNAHDVFGPEHIHCILNHISKEGLWNDHTETSSANLLMSKHAVSAIASMVGSSEQIIFSKLCKELVDFLHSSRNIPTVLQSLGCTAQHSISVFESHFDGIRLYIFEHGMMVTILFSWCCFDFTLLLHAGGSIHINFGISLCQHNRKYRPPIFNFNFQLTPAENTNIIETRLQAFNFNYGYAFQLQLNTINKSYNLINHLIDFILITIINQVSHFHKSINYLHYHIFLNQLINYILIASKKKRACTSQSCMAVTPVNIKSQNINFKKKNISDVNNNISNNNMILINQLFNYILIIKINLFTSITLSDRANGLFLPPKMPNDCANGLFELLKVPSDCANELFCDHVNGLFFLMKVLSDFVNRLFRPPKVPNDQIWSSQLTSKEDIQKSGTYKRKIWYI</sequence>
<accession>A0AAV8TH43</accession>
<comment type="subcellular location">
    <subcellularLocation>
        <location evidence="1">Nucleus</location>
    </subcellularLocation>
</comment>
<dbReference type="Proteomes" id="UP001159364">
    <property type="component" value="Linkage Group LG05"/>
</dbReference>
<organism evidence="5 6">
    <name type="scientific">Erythroxylum novogranatense</name>
    <dbReference type="NCBI Taxonomy" id="1862640"/>
    <lineage>
        <taxon>Eukaryota</taxon>
        <taxon>Viridiplantae</taxon>
        <taxon>Streptophyta</taxon>
        <taxon>Embryophyta</taxon>
        <taxon>Tracheophyta</taxon>
        <taxon>Spermatophyta</taxon>
        <taxon>Magnoliopsida</taxon>
        <taxon>eudicotyledons</taxon>
        <taxon>Gunneridae</taxon>
        <taxon>Pentapetalae</taxon>
        <taxon>rosids</taxon>
        <taxon>fabids</taxon>
        <taxon>Malpighiales</taxon>
        <taxon>Erythroxylaceae</taxon>
        <taxon>Erythroxylum</taxon>
    </lineage>
</organism>
<comment type="caution">
    <text evidence="5">The sequence shown here is derived from an EMBL/GenBank/DDBJ whole genome shotgun (WGS) entry which is preliminary data.</text>
</comment>
<evidence type="ECO:0000313" key="5">
    <source>
        <dbReference type="EMBL" id="KAJ8766127.1"/>
    </source>
</evidence>
<evidence type="ECO:0000256" key="1">
    <source>
        <dbReference type="ARBA" id="ARBA00004123"/>
    </source>
</evidence>
<keyword evidence="3" id="KW-0234">DNA repair</keyword>
<evidence type="ECO:0000256" key="2">
    <source>
        <dbReference type="ARBA" id="ARBA00022763"/>
    </source>
</evidence>
<gene>
    <name evidence="5" type="ORF">K2173_021644</name>
</gene>
<dbReference type="EMBL" id="JAIWQS010000005">
    <property type="protein sequence ID" value="KAJ8766127.1"/>
    <property type="molecule type" value="Genomic_DNA"/>
</dbReference>
<keyword evidence="4" id="KW-0539">Nucleus</keyword>
<evidence type="ECO:0000256" key="3">
    <source>
        <dbReference type="ARBA" id="ARBA00023204"/>
    </source>
</evidence>
<protein>
    <submittedName>
        <fullName evidence="5">Uncharacterized protein</fullName>
    </submittedName>
</protein>
<proteinExistence type="predicted"/>